<reference evidence="13 14" key="1">
    <citation type="submission" date="2016-12" db="EMBL/GenBank/DDBJ databases">
        <title>Thioflexothrix psekupsii D3 genome sequencing and assembly.</title>
        <authorList>
            <person name="Fomenkov A."/>
            <person name="Vincze T."/>
            <person name="Grabovich M."/>
            <person name="Anton B.P."/>
            <person name="Dubinina G."/>
            <person name="Orlova M."/>
            <person name="Belousova E."/>
            <person name="Roberts R.J."/>
        </authorList>
    </citation>
    <scope>NUCLEOTIDE SEQUENCE [LARGE SCALE GENOMIC DNA]</scope>
    <source>
        <strain evidence="13">D3</strain>
    </source>
</reference>
<comment type="similarity">
    <text evidence="3 11">Belongs to the peptidase M50B family.</text>
</comment>
<evidence type="ECO:0000259" key="12">
    <source>
        <dbReference type="PROSITE" id="PS50106"/>
    </source>
</evidence>
<dbReference type="InterPro" id="IPR001478">
    <property type="entry name" value="PDZ"/>
</dbReference>
<dbReference type="GO" id="GO:0016020">
    <property type="term" value="C:membrane"/>
    <property type="evidence" value="ECO:0007669"/>
    <property type="project" value="UniProtKB-SubCell"/>
</dbReference>
<keyword evidence="7 11" id="KW-0862">Zinc</keyword>
<keyword evidence="11" id="KW-0479">Metal-binding</keyword>
<dbReference type="OrthoDB" id="9782003at2"/>
<keyword evidence="4 13" id="KW-0645">Protease</keyword>
<keyword evidence="9 11" id="KW-0482">Metalloprotease</keyword>
<protein>
    <recommendedName>
        <fullName evidence="11">Zinc metalloprotease</fullName>
        <ecNumber evidence="11">3.4.24.-</ecNumber>
    </recommendedName>
</protein>
<dbReference type="Gene3D" id="2.30.42.10">
    <property type="match status" value="2"/>
</dbReference>
<dbReference type="SMART" id="SM00228">
    <property type="entry name" value="PDZ"/>
    <property type="match status" value="2"/>
</dbReference>
<dbReference type="Pfam" id="PF17820">
    <property type="entry name" value="PDZ_6"/>
    <property type="match status" value="1"/>
</dbReference>
<feature type="transmembrane region" description="Helical" evidence="11">
    <location>
        <begin position="374"/>
        <end position="396"/>
    </location>
</feature>
<dbReference type="PANTHER" id="PTHR42837:SF2">
    <property type="entry name" value="MEMBRANE METALLOPROTEASE ARASP2, CHLOROPLASTIC-RELATED"/>
    <property type="match status" value="1"/>
</dbReference>
<keyword evidence="14" id="KW-1185">Reference proteome</keyword>
<dbReference type="Proteomes" id="UP000194798">
    <property type="component" value="Unassembled WGS sequence"/>
</dbReference>
<evidence type="ECO:0000256" key="5">
    <source>
        <dbReference type="ARBA" id="ARBA00022692"/>
    </source>
</evidence>
<evidence type="ECO:0000256" key="11">
    <source>
        <dbReference type="RuleBase" id="RU362031"/>
    </source>
</evidence>
<name>A0A251XCG2_9GAMM</name>
<evidence type="ECO:0000256" key="9">
    <source>
        <dbReference type="ARBA" id="ARBA00023049"/>
    </source>
</evidence>
<dbReference type="RefSeq" id="WP_086487336.1">
    <property type="nucleotide sequence ID" value="NZ_MSLT01000006.1"/>
</dbReference>
<evidence type="ECO:0000256" key="7">
    <source>
        <dbReference type="ARBA" id="ARBA00022833"/>
    </source>
</evidence>
<evidence type="ECO:0000256" key="1">
    <source>
        <dbReference type="ARBA" id="ARBA00001947"/>
    </source>
</evidence>
<evidence type="ECO:0000256" key="4">
    <source>
        <dbReference type="ARBA" id="ARBA00022670"/>
    </source>
</evidence>
<dbReference type="PANTHER" id="PTHR42837">
    <property type="entry name" value="REGULATOR OF SIGMA-E PROTEASE RSEP"/>
    <property type="match status" value="1"/>
</dbReference>
<keyword evidence="10 11" id="KW-0472">Membrane</keyword>
<evidence type="ECO:0000313" key="13">
    <source>
        <dbReference type="EMBL" id="OUD15736.1"/>
    </source>
</evidence>
<dbReference type="CDD" id="cd23081">
    <property type="entry name" value="cpPDZ_EcRseP-like"/>
    <property type="match status" value="1"/>
</dbReference>
<evidence type="ECO:0000256" key="8">
    <source>
        <dbReference type="ARBA" id="ARBA00022989"/>
    </source>
</evidence>
<evidence type="ECO:0000256" key="2">
    <source>
        <dbReference type="ARBA" id="ARBA00004141"/>
    </source>
</evidence>
<sequence length="450" mass="49665">MSLLYMIIAFLVAIGLLVAVHEFGHYWVARRSGVKILCFSIGFGQTLWSKRFGTDQTEFVIAAIPLGGYVKMLDEREAPVAPEEQHRAFNRQSLGVRSAIVLAGPLFNLVLAVSIYTLVYMIGLTGTKAVIGEVTPGGLAEQAGFRSGYQVVAVDGREVLRWESVIQATLSKLLDQELIAYRVLDKTGTESLLYLDMRHLTLDDISEGQFFSVAGFWPRYPPLPAQLGEVVVGSPAAEAGLQVGDVIVAVNHEPISTWKQWSGVIAAHPESPMLVRIRRGEQLITLTVTPARTESGEGRIGVRPQRAEIPAEYLITERHAPWTALWLSLEKTVDLSVLTLRVMYKMLTLQLSTRNISGPITIANYAGQSAQTGVISFLMFLGLISLSLGIINLLPIPLLDGGHLLLYFIEWVKGSPVSETAQVWLYKIGLTFIVLLMTLAIFNDIDRFFR</sequence>
<dbReference type="CDD" id="cd06163">
    <property type="entry name" value="S2P-M50_PDZ_RseP-like"/>
    <property type="match status" value="1"/>
</dbReference>
<keyword evidence="6 11" id="KW-0378">Hydrolase</keyword>
<dbReference type="InterPro" id="IPR004387">
    <property type="entry name" value="Pept_M50_Zn"/>
</dbReference>
<dbReference type="InterPro" id="IPR036034">
    <property type="entry name" value="PDZ_sf"/>
</dbReference>
<dbReference type="PROSITE" id="PS50106">
    <property type="entry name" value="PDZ"/>
    <property type="match status" value="1"/>
</dbReference>
<evidence type="ECO:0000256" key="6">
    <source>
        <dbReference type="ARBA" id="ARBA00022801"/>
    </source>
</evidence>
<evidence type="ECO:0000256" key="3">
    <source>
        <dbReference type="ARBA" id="ARBA00007931"/>
    </source>
</evidence>
<accession>A0A251XCG2</accession>
<dbReference type="AlphaFoldDB" id="A0A251XCG2"/>
<dbReference type="Pfam" id="PF02163">
    <property type="entry name" value="Peptidase_M50"/>
    <property type="match status" value="1"/>
</dbReference>
<feature type="transmembrane region" description="Helical" evidence="11">
    <location>
        <begin position="99"/>
        <end position="119"/>
    </location>
</feature>
<dbReference type="EMBL" id="MSLT01000006">
    <property type="protein sequence ID" value="OUD15736.1"/>
    <property type="molecule type" value="Genomic_DNA"/>
</dbReference>
<dbReference type="GO" id="GO:0004222">
    <property type="term" value="F:metalloendopeptidase activity"/>
    <property type="evidence" value="ECO:0007669"/>
    <property type="project" value="InterPro"/>
</dbReference>
<evidence type="ECO:0000256" key="10">
    <source>
        <dbReference type="ARBA" id="ARBA00023136"/>
    </source>
</evidence>
<gene>
    <name evidence="13" type="ORF">TPSD3_04275</name>
</gene>
<dbReference type="InterPro" id="IPR008915">
    <property type="entry name" value="Peptidase_M50"/>
</dbReference>
<comment type="caution">
    <text evidence="13">The sequence shown here is derived from an EMBL/GenBank/DDBJ whole genome shotgun (WGS) entry which is preliminary data.</text>
</comment>
<dbReference type="EC" id="3.4.24.-" evidence="11"/>
<evidence type="ECO:0000313" key="14">
    <source>
        <dbReference type="Proteomes" id="UP000194798"/>
    </source>
</evidence>
<comment type="cofactor">
    <cofactor evidence="1 11">
        <name>Zn(2+)</name>
        <dbReference type="ChEBI" id="CHEBI:29105"/>
    </cofactor>
</comment>
<dbReference type="NCBIfam" id="TIGR00054">
    <property type="entry name" value="RIP metalloprotease RseP"/>
    <property type="match status" value="1"/>
</dbReference>
<dbReference type="SUPFAM" id="SSF50156">
    <property type="entry name" value="PDZ domain-like"/>
    <property type="match status" value="2"/>
</dbReference>
<dbReference type="GO" id="GO:0006508">
    <property type="term" value="P:proteolysis"/>
    <property type="evidence" value="ECO:0007669"/>
    <property type="project" value="UniProtKB-KW"/>
</dbReference>
<dbReference type="InterPro" id="IPR041489">
    <property type="entry name" value="PDZ_6"/>
</dbReference>
<keyword evidence="8 11" id="KW-1133">Transmembrane helix</keyword>
<organism evidence="13 14">
    <name type="scientific">Thioflexithrix psekupsensis</name>
    <dbReference type="NCBI Taxonomy" id="1570016"/>
    <lineage>
        <taxon>Bacteria</taxon>
        <taxon>Pseudomonadati</taxon>
        <taxon>Pseudomonadota</taxon>
        <taxon>Gammaproteobacteria</taxon>
        <taxon>Thiotrichales</taxon>
        <taxon>Thioflexithrix</taxon>
    </lineage>
</organism>
<proteinExistence type="inferred from homology"/>
<feature type="domain" description="PDZ" evidence="12">
    <location>
        <begin position="227"/>
        <end position="292"/>
    </location>
</feature>
<comment type="subcellular location">
    <subcellularLocation>
        <location evidence="2">Membrane</location>
        <topology evidence="2">Multi-pass membrane protein</topology>
    </subcellularLocation>
</comment>
<keyword evidence="5 11" id="KW-0812">Transmembrane</keyword>
<feature type="transmembrane region" description="Helical" evidence="11">
    <location>
        <begin position="423"/>
        <end position="442"/>
    </location>
</feature>
<dbReference type="GO" id="GO:0046872">
    <property type="term" value="F:metal ion binding"/>
    <property type="evidence" value="ECO:0007669"/>
    <property type="project" value="UniProtKB-KW"/>
</dbReference>